<reference evidence="1 2" key="1">
    <citation type="journal article" date="2022" name="Genome Biol. Evol.">
        <title>The Spruce Budworm Genome: Reconstructing the Evolutionary History of Antifreeze Proteins.</title>
        <authorList>
            <person name="Beliveau C."/>
            <person name="Gagne P."/>
            <person name="Picq S."/>
            <person name="Vernygora O."/>
            <person name="Keeling C.I."/>
            <person name="Pinkney K."/>
            <person name="Doucet D."/>
            <person name="Wen F."/>
            <person name="Johnston J.S."/>
            <person name="Maaroufi H."/>
            <person name="Boyle B."/>
            <person name="Laroche J."/>
            <person name="Dewar K."/>
            <person name="Juretic N."/>
            <person name="Blackburn G."/>
            <person name="Nisole A."/>
            <person name="Brunet B."/>
            <person name="Brandao M."/>
            <person name="Lumley L."/>
            <person name="Duan J."/>
            <person name="Quan G."/>
            <person name="Lucarotti C.J."/>
            <person name="Roe A.D."/>
            <person name="Sperling F.A.H."/>
            <person name="Levesque R.C."/>
            <person name="Cusson M."/>
        </authorList>
    </citation>
    <scope>NUCLEOTIDE SEQUENCE [LARGE SCALE GENOMIC DNA]</scope>
    <source>
        <strain evidence="1">Glfc:IPQL:Cfum</strain>
    </source>
</reference>
<proteinExistence type="predicted"/>
<name>A0ACC0K8H4_CHOFU</name>
<keyword evidence="2" id="KW-1185">Reference proteome</keyword>
<evidence type="ECO:0000313" key="1">
    <source>
        <dbReference type="EMBL" id="KAI8432518.1"/>
    </source>
</evidence>
<gene>
    <name evidence="1" type="ORF">MSG28_013516</name>
</gene>
<dbReference type="EMBL" id="CM046124">
    <property type="protein sequence ID" value="KAI8432518.1"/>
    <property type="molecule type" value="Genomic_DNA"/>
</dbReference>
<sequence>MSCFGRRTQSRRHLSGLNGQSESSSSSEDDEGSSSLPPNKRRRCDRGYVPVDPRVDSLVNQTDSDDKKVVPPANEERLRKVTKLQHFNTQAWKGLKYKSILQGFSATPGFVALKELINWAARNPSELNPASLLEKATSLLGPGSPLHKCSERKMQVICGRRGECIEIRRERILKEVNNINLKTSLREIPPSAEYLFSRDALQPLIQSLGGFHTWLNRPSYIKEKGQSRDRSSTYKQDRRNRNNGQENRNPGQDNKAKQGGSQTFQKRNNFRNKGNYTGKKNFTNQDKQKGRIPFKKKPPLQHLTQNMLNRFTTRTSPEMSAIIKDLKEKAVLEVPPVLNSSFLSKMFLIKKADGSMRPIFDLRGLNQYVATKHFQDSSSIFESLLQPRSATTNCTTIWPVFSPPDFCSSVKLDCRVSTKEGIRLLVYLDDYILANQDKDKLAEQVMETLSTLENLGWQVNYQKSVLTPTQQLEYLGLSWNTQQVTMALPISKVQKPNNTPRRLHCRQTQRFLKNLMKCRPRERKPLPRSVQMELHWWQRAIDNSSVEMHRKEMQQIPAGCSPQRDLPDGEMVKKPGSWHSNLKELYAVYGAISRHQQRLGNAHILVQADVTVERHDLGGGSPGRYNGIADRLSRNRPVPEWHLLPPASEAVFRIWGVPEVDLFASSESAVVDRYVTWDSRDGSAIFCDAFSRPWKFKLAWVFPPPNLIPRVLRHLNMAVGTYIVIAPHWMQCFWLADLRARALAEPYPIHNLHNNLIDLTTGRAPPQIIKAISLTRPQEKKVGIWDTKLLFDWLRDTPSTDRLFDVSRRTAIVLLLASGRRVHDLTLLDIAEDSFFENRDNELELWPRFGSKTDSGKSRQSDVKAGFKVESDGLPLLPLGDVDEEAYAVPWPAEPPLPDNYQHPEAKLLIAVKLLSAGFDPNALYTMCWFEAEAQMQYIPSGDDDSADERFRFNMLPTWAVKLLLNAGASVACINSVGYTPLHLCLRNKIEELLEVLLYYNCGDAESSLRVQVVDNRGYSVLKTAVELNWLPGVCLALEAGADASSSFDHLDQQARREMKTTLVHLAVKGRNMRILDKVLSIAEQENLIDCLNTEGDTPLCVAIRNGHIECAKSLLHRGAGIENMSRNYCNALHIAAMYGRIDIMKYLLESVSDSKYLISVFNKAGLAPIHLAANNNNYECVQLLLKHGNCQRLATTLPDDTFSTALHLAAQHDYVEVAKAIISKDPMAVKDFNNRGFLPLHEAAFHCSNKTMLFFLHETEAVLSSYTAGTHENKQTAIQLITAQLPNPADFFETLFDSFMHYEQKQGQPEISVNYGFLTTRSHNMTQIQVIEEMVRCGPRRILLHPLMESLLHLKWKTLLPFFYVMLTIYGVFVTALNTYVVTYFHFCDRNATIYGSTPKIFDYTFWVFAAFIYTTISLMLILETFFITVKKRRYFMNFETWIKLSCMALVGVVPLAFKLVPKEVDWPRHVATAALLLAWLQMLFLLSRFPNWGYYVLMFGEVAANIFKILLTFVFLIIGFSLSFMIQYRSQDPFSNSWTAFVKTTVMMTQEFEYDDLFDEKHTAILGLSTEVARFLFALFLMFVGIVLMNFMVGVAVSNVNELNVAGNTKRLEKQVELLITLDYLVYGLVSKVFPINTYYKRYHWSINNFPSKEKLWRIRYYFDFDDSMSHDDEYIPSHLRRAIIKKAMEQCKNAKEETNKDTFEKKIDVLYESLVAPVDEKDKNGKENTKLDRVLEHLMSLTEDIANMKEQIRGLKEVSNKKPRRGRKLKRDASRSHSRSRRRAPEELYDKMNLVLQDIKELKRTPQLPDIQCNARGTRKEDENYIVLTPTPTPQSETASSIPKKWRRSDRRLRRLNTELLEAIETHDIEEVERLLNAGANPNATCRLGLVSACHMAALAGGDAMALLLRFGAEKHRLDRLGRTPLHLATFESRMDSSAPHDYDEMELMVGRDHGLGFSRHQSQHHQLVQDMVNVRCDLGEVQTLLPKTWKDNLDHECKDIDGSVSFVDVMRLILKAKGMFYTMKEKGVNHVDTPLHTAVLLESKEGIELLLDAGAAVSCLNSSGLTPLHVCIKKELEEPLQVLASYEYQNADPMSTMVDVKDGEGHTVLQAAIEVEWANDGETPVHSAAALGNLEVLNEILSLAKQKKFIDCQNDEGETPLFKAIKHGHAECVRALLNEGAALDITLPGDVNVLHVAADYGHYDILKYLLEYEESLNMINSLTAGDRRGFGPIHFAASGNHPNCVKLLLEKNADIRLRTTCSPHKSSTPLHIAAAKNHAEVAAVVLSIDKTTIHEVNSMGWFPLHTAAHHGSREVIAMLLRDGANLAGYTDGPKKFRRTAIDMVLNNLSKPTEYLEEVLDSYISSNTQNFQETDCVVTVNYSVLIPNVCEMEQMKVIEALLKTGNRYGQRRLLVHPLLESFLFLKWKALLPFFYTIIAFYAFFVFSLSTFVVSVFFFKDTEENPPAFLSPHIWGYVVYASICLILIQELLYMNVKSSRYFLQLETWVKFGSIGLATILPPAVIIISWSEGDWPRHVATAALLLAWLEMMFLLSRFPNWGYYVLMFGKVASNIVKILLTFGFLIVGFALSFMIQFRSTEPFEGPWSALVKTIVMMTSEFDYEALFDEDHSKTLSTSISIVRLMFVIFVVLAAIVLMNLMVGVAVSDINDLEILGNISRLAKQVEFLGTLDVLVYNRFFNTVLPRRLNNSIKNKRRVLGTIFICPGKPRWRHYKVLPSHLRDAILDKAHAQEKQKEEELDFKIFRQKMAEMHEAIIEKHKQHKIPSADERPNKIKVKFEEITKHLKTLDDGVSDVKDQIAVNDKAQASIEELNIKMDQMSLDIENIKQFLLRHDGINRLLMYSFIDMLPMRALLNSSSWGLLAHKLVLYIDCSTYVSCLIKLSTVPESVSAALVTKLPVFTDVIRNAISEIVTITSIAYDWASGAWYFADKQQRCLYACDGSLQHCRMLHRDVEDPQGLAVDPTPPAKQGQAAGYACSEACHPKALTLDIVNKLIFWVDGEEDTIEQSNYDGTGQTTVYKIEEAYNRNIRVFSWFNSTLYLPGYRGIFMTPLKGNETYTTVEGFPSTAVVYHGRRQPRVWHPCADYNGGCEHICVTAYNGGTPVARCLCQHGFQLDAAQHGGLISVARLSAPAQHREIIRQVSYHPYSIILDPERRMMYWSVWAGVTELYGGIEAANMDGSGRIKLVSEDVIKPNGLVLDKAKEVLYWSLFEEAQPLNDLLWSEQGSGLLRRMTVDGNISLVDSMTPPLYDIRVVTKSARVGRNACSDDNGGCAELCLATPEARTCACAAGRAPLARDNTRCGHVAS</sequence>
<protein>
    <submittedName>
        <fullName evidence="1">Uncharacterized protein</fullName>
    </submittedName>
</protein>
<dbReference type="Proteomes" id="UP001064048">
    <property type="component" value="Chromosome 24"/>
</dbReference>
<comment type="caution">
    <text evidence="1">The sequence shown here is derived from an EMBL/GenBank/DDBJ whole genome shotgun (WGS) entry which is preliminary data.</text>
</comment>
<accession>A0ACC0K8H4</accession>
<evidence type="ECO:0000313" key="2">
    <source>
        <dbReference type="Proteomes" id="UP001064048"/>
    </source>
</evidence>
<organism evidence="1 2">
    <name type="scientific">Choristoneura fumiferana</name>
    <name type="common">Spruce budworm moth</name>
    <name type="synonym">Archips fumiferana</name>
    <dbReference type="NCBI Taxonomy" id="7141"/>
    <lineage>
        <taxon>Eukaryota</taxon>
        <taxon>Metazoa</taxon>
        <taxon>Ecdysozoa</taxon>
        <taxon>Arthropoda</taxon>
        <taxon>Hexapoda</taxon>
        <taxon>Insecta</taxon>
        <taxon>Pterygota</taxon>
        <taxon>Neoptera</taxon>
        <taxon>Endopterygota</taxon>
        <taxon>Lepidoptera</taxon>
        <taxon>Glossata</taxon>
        <taxon>Ditrysia</taxon>
        <taxon>Tortricoidea</taxon>
        <taxon>Tortricidae</taxon>
        <taxon>Tortricinae</taxon>
        <taxon>Choristoneura</taxon>
    </lineage>
</organism>